<keyword evidence="5" id="KW-0472">Membrane</keyword>
<evidence type="ECO:0000313" key="10">
    <source>
        <dbReference type="Proteomes" id="UP000694547"/>
    </source>
</evidence>
<dbReference type="FunFam" id="2.60.40.10:FF:000753">
    <property type="entry name" value="Paired immunoglobulin-like type 2 receptor alpha"/>
    <property type="match status" value="1"/>
</dbReference>
<reference evidence="9 10" key="1">
    <citation type="submission" date="2018-10" db="EMBL/GenBank/DDBJ databases">
        <title>Improved assembly of the deer mouse Peromyscus maniculatus genome.</title>
        <authorList>
            <person name="Lassance J.-M."/>
            <person name="Hoekstra H.E."/>
        </authorList>
    </citation>
    <scope>NUCLEOTIDE SEQUENCE [LARGE SCALE GENOMIC DNA]</scope>
</reference>
<keyword evidence="6" id="KW-0325">Glycoprotein</keyword>
<dbReference type="InterPro" id="IPR003599">
    <property type="entry name" value="Ig_sub"/>
</dbReference>
<evidence type="ECO:0000313" key="9">
    <source>
        <dbReference type="Ensembl" id="ENSPEMP00000035001.1"/>
    </source>
</evidence>
<comment type="subcellular location">
    <subcellularLocation>
        <location evidence="1">Membrane</location>
        <topology evidence="1">Single-pass type I membrane protein</topology>
    </subcellularLocation>
</comment>
<evidence type="ECO:0000256" key="2">
    <source>
        <dbReference type="ARBA" id="ARBA00022692"/>
    </source>
</evidence>
<keyword evidence="10" id="KW-1185">Reference proteome</keyword>
<keyword evidence="2" id="KW-0812">Transmembrane</keyword>
<reference evidence="9" key="2">
    <citation type="submission" date="2025-08" db="UniProtKB">
        <authorList>
            <consortium name="Ensembl"/>
        </authorList>
    </citation>
    <scope>IDENTIFICATION</scope>
</reference>
<keyword evidence="4" id="KW-1133">Transmembrane helix</keyword>
<dbReference type="Ensembl" id="ENSPEMT00000042017.1">
    <property type="protein sequence ID" value="ENSPEMP00000035001.1"/>
    <property type="gene ID" value="ENSPEMG00000029237.1"/>
</dbReference>
<evidence type="ECO:0000256" key="3">
    <source>
        <dbReference type="ARBA" id="ARBA00022729"/>
    </source>
</evidence>
<proteinExistence type="predicted"/>
<evidence type="ECO:0000256" key="6">
    <source>
        <dbReference type="ARBA" id="ARBA00023180"/>
    </source>
</evidence>
<sequence>SPQPLPQPLTPPPQSQGTGSKNKINAFGVNQPAHLSGVQGSSIEIPFSFYFPWELAEDPQMRILWRWKNYHGEFIYNSTPPFIHKHFKKRLILNWTPPETSGVLKILNLKKKDQTVYFCRVLLNTREGIKFWQSINGTNLTITPGEHIPGQALDPDFLVPQIRGLLVPGTPPPLGPPLHQSLDTSLTSPCPSFFFPSLISLFLSFLPIPHLPTQTLMFSP</sequence>
<feature type="region of interest" description="Disordered" evidence="7">
    <location>
        <begin position="1"/>
        <end position="26"/>
    </location>
</feature>
<accession>A0A8C8UPK9</accession>
<dbReference type="InterPro" id="IPR051694">
    <property type="entry name" value="Immunoregulatory_rcpt-like"/>
</dbReference>
<dbReference type="PANTHER" id="PTHR15549:SF26">
    <property type="entry name" value="AXIAL BUDDING PATTERN PROTEIN 2-RELATED"/>
    <property type="match status" value="1"/>
</dbReference>
<evidence type="ECO:0000256" key="5">
    <source>
        <dbReference type="ARBA" id="ARBA00023136"/>
    </source>
</evidence>
<evidence type="ECO:0000256" key="1">
    <source>
        <dbReference type="ARBA" id="ARBA00004479"/>
    </source>
</evidence>
<dbReference type="PANTHER" id="PTHR15549">
    <property type="entry name" value="PAIRED IMMUNOGLOBULIN-LIKE TYPE 2 RECEPTOR"/>
    <property type="match status" value="1"/>
</dbReference>
<dbReference type="InterPro" id="IPR013783">
    <property type="entry name" value="Ig-like_fold"/>
</dbReference>
<dbReference type="InterPro" id="IPR036179">
    <property type="entry name" value="Ig-like_dom_sf"/>
</dbReference>
<dbReference type="Proteomes" id="UP000694547">
    <property type="component" value="Chromosome 23"/>
</dbReference>
<evidence type="ECO:0000259" key="8">
    <source>
        <dbReference type="SMART" id="SM00409"/>
    </source>
</evidence>
<dbReference type="GO" id="GO:0042288">
    <property type="term" value="F:MHC class I protein binding"/>
    <property type="evidence" value="ECO:0007669"/>
    <property type="project" value="TreeGrafter"/>
</dbReference>
<organism evidence="9 10">
    <name type="scientific">Peromyscus maniculatus bairdii</name>
    <name type="common">Prairie deer mouse</name>
    <dbReference type="NCBI Taxonomy" id="230844"/>
    <lineage>
        <taxon>Eukaryota</taxon>
        <taxon>Metazoa</taxon>
        <taxon>Chordata</taxon>
        <taxon>Craniata</taxon>
        <taxon>Vertebrata</taxon>
        <taxon>Euteleostomi</taxon>
        <taxon>Mammalia</taxon>
        <taxon>Eutheria</taxon>
        <taxon>Euarchontoglires</taxon>
        <taxon>Glires</taxon>
        <taxon>Rodentia</taxon>
        <taxon>Myomorpha</taxon>
        <taxon>Muroidea</taxon>
        <taxon>Cricetidae</taxon>
        <taxon>Neotominae</taxon>
        <taxon>Peromyscus</taxon>
    </lineage>
</organism>
<feature type="compositionally biased region" description="Pro residues" evidence="7">
    <location>
        <begin position="1"/>
        <end position="14"/>
    </location>
</feature>
<reference evidence="9" key="3">
    <citation type="submission" date="2025-09" db="UniProtKB">
        <authorList>
            <consortium name="Ensembl"/>
        </authorList>
    </citation>
    <scope>IDENTIFICATION</scope>
</reference>
<name>A0A8C8UPK9_PERMB</name>
<evidence type="ECO:0000256" key="4">
    <source>
        <dbReference type="ARBA" id="ARBA00022989"/>
    </source>
</evidence>
<dbReference type="GO" id="GO:0005886">
    <property type="term" value="C:plasma membrane"/>
    <property type="evidence" value="ECO:0007669"/>
    <property type="project" value="UniProtKB-ARBA"/>
</dbReference>
<evidence type="ECO:0000256" key="7">
    <source>
        <dbReference type="SAM" id="MobiDB-lite"/>
    </source>
</evidence>
<dbReference type="SMART" id="SM00409">
    <property type="entry name" value="IG"/>
    <property type="match status" value="1"/>
</dbReference>
<keyword evidence="3" id="KW-0732">Signal</keyword>
<dbReference type="GeneTree" id="ENSGT00390000008831"/>
<feature type="domain" description="Immunoglobulin" evidence="8">
    <location>
        <begin position="32"/>
        <end position="143"/>
    </location>
</feature>
<dbReference type="AlphaFoldDB" id="A0A8C8UPK9"/>
<dbReference type="SUPFAM" id="SSF48726">
    <property type="entry name" value="Immunoglobulin"/>
    <property type="match status" value="1"/>
</dbReference>
<protein>
    <recommendedName>
        <fullName evidence="8">Immunoglobulin domain-containing protein</fullName>
    </recommendedName>
</protein>
<dbReference type="Gene3D" id="2.60.40.10">
    <property type="entry name" value="Immunoglobulins"/>
    <property type="match status" value="1"/>
</dbReference>